<proteinExistence type="predicted"/>
<dbReference type="Proteomes" id="UP000673375">
    <property type="component" value="Unassembled WGS sequence"/>
</dbReference>
<name>A0ABS4CN13_9ENTE</name>
<organism evidence="2 3">
    <name type="scientific">Enterococcus larvae</name>
    <dbReference type="NCBI Taxonomy" id="2794352"/>
    <lineage>
        <taxon>Bacteria</taxon>
        <taxon>Bacillati</taxon>
        <taxon>Bacillota</taxon>
        <taxon>Bacilli</taxon>
        <taxon>Lactobacillales</taxon>
        <taxon>Enterococcaceae</taxon>
        <taxon>Enterococcus</taxon>
    </lineage>
</organism>
<sequence length="75" mass="8434">MRRLQKATTAIMVSIGIICVLGMAGVGALEIRSSMNDLRSEITSTVKGMREEGRELKYTIRDEVEDFKETIRSLK</sequence>
<accession>A0ABS4CN13</accession>
<keyword evidence="1" id="KW-0812">Transmembrane</keyword>
<keyword evidence="1" id="KW-0472">Membrane</keyword>
<comment type="caution">
    <text evidence="2">The sequence shown here is derived from an EMBL/GenBank/DDBJ whole genome shotgun (WGS) entry which is preliminary data.</text>
</comment>
<feature type="transmembrane region" description="Helical" evidence="1">
    <location>
        <begin position="7"/>
        <end position="29"/>
    </location>
</feature>
<keyword evidence="1" id="KW-1133">Transmembrane helix</keyword>
<protein>
    <submittedName>
        <fullName evidence="2">Uncharacterized protein</fullName>
    </submittedName>
</protein>
<evidence type="ECO:0000256" key="1">
    <source>
        <dbReference type="SAM" id="Phobius"/>
    </source>
</evidence>
<evidence type="ECO:0000313" key="3">
    <source>
        <dbReference type="Proteomes" id="UP000673375"/>
    </source>
</evidence>
<reference evidence="2 3" key="1">
    <citation type="submission" date="2020-12" db="EMBL/GenBank/DDBJ databases">
        <title>Vagococcus allomyrinae sp. nov. and Enterococcus lavae sp. nov., isolated from the larvae of Allomyrina dichotoma.</title>
        <authorList>
            <person name="Lee S.D."/>
        </authorList>
    </citation>
    <scope>NUCLEOTIDE SEQUENCE [LARGE SCALE GENOMIC DNA]</scope>
    <source>
        <strain evidence="2 3">BWM-S5</strain>
    </source>
</reference>
<evidence type="ECO:0000313" key="2">
    <source>
        <dbReference type="EMBL" id="MBP1047971.1"/>
    </source>
</evidence>
<dbReference type="EMBL" id="JAEDXU010000011">
    <property type="protein sequence ID" value="MBP1047971.1"/>
    <property type="molecule type" value="Genomic_DNA"/>
</dbReference>
<gene>
    <name evidence="2" type="ORF">I6N96_16900</name>
</gene>
<dbReference type="RefSeq" id="WP_209558750.1">
    <property type="nucleotide sequence ID" value="NZ_JAEDXU010000011.1"/>
</dbReference>
<keyword evidence="3" id="KW-1185">Reference proteome</keyword>